<evidence type="ECO:0000313" key="6">
    <source>
        <dbReference type="EMBL" id="ONG35815.1"/>
    </source>
</evidence>
<dbReference type="Proteomes" id="UP000188967">
    <property type="component" value="Unassembled WGS sequence"/>
</dbReference>
<dbReference type="EMBL" id="VOTT01000096">
    <property type="protein sequence ID" value="MPU48820.1"/>
    <property type="molecule type" value="Genomic_DNA"/>
</dbReference>
<gene>
    <name evidence="6" type="ORF">BXT93_06075</name>
    <name evidence="3" type="ORF">D9D43_20830</name>
    <name evidence="1" type="ORF">F7N46_06645</name>
    <name evidence="5" type="ORF">F9B07_09995</name>
    <name evidence="8" type="ORF">FKO60_20940</name>
    <name evidence="7" type="ORF">FTV93_18760</name>
    <name evidence="4" type="ORF">FVB16_08200</name>
    <name evidence="2" type="ORF">HL563_17370</name>
</gene>
<reference evidence="8 12" key="4">
    <citation type="submission" date="2019-06" db="EMBL/GenBank/DDBJ databases">
        <title>The presence and diversity of blaCTX-M among Escherichia coli from urban wastewater and feedlot cattle, in Alberta, Canada.</title>
        <authorList>
            <person name="Cormier A.C."/>
            <person name="Chalmer G."/>
            <person name="Cook S.R."/>
            <person name="Zaheer R."/>
            <person name="Hannon S.J."/>
            <person name="Booker C.W."/>
            <person name="Read R."/>
            <person name="Gow S.P."/>
            <person name="Mcallister T.A."/>
            <person name="Boerlin P."/>
        </authorList>
    </citation>
    <scope>NUCLEOTIDE SEQUENCE [LARGE SCALE GENOMIC DNA]</scope>
    <source>
        <strain evidence="8 12">347</strain>
    </source>
</reference>
<dbReference type="EMBL" id="AASOHJ010000006">
    <property type="protein sequence ID" value="EFE8672821.1"/>
    <property type="molecule type" value="Genomic_DNA"/>
</dbReference>
<sequence length="65" mass="7617">MPDTNGFVSYPVNNLTSGNKYFFHRICEHDHDYSSRKCDLCRKISINRPVLFYTCPDYGQILVLL</sequence>
<evidence type="ECO:0000313" key="3">
    <source>
        <dbReference type="EMBL" id="MGE15983.1"/>
    </source>
</evidence>
<proteinExistence type="predicted"/>
<reference evidence="2" key="8">
    <citation type="submission" date="2019-09" db="EMBL/GenBank/DDBJ databases">
        <authorList>
            <consortium name="NCBI Pathogen Detection Project"/>
        </authorList>
    </citation>
    <scope>NUCLEOTIDE SEQUENCE</scope>
    <source>
        <strain evidence="2">EC00618</strain>
    </source>
</reference>
<evidence type="ECO:0000313" key="7">
    <source>
        <dbReference type="EMBL" id="QED75120.1"/>
    </source>
</evidence>
<dbReference type="EMBL" id="WCEW01000009">
    <property type="protein sequence ID" value="MTE89162.1"/>
    <property type="molecule type" value="Genomic_DNA"/>
</dbReference>
<evidence type="ECO:0000313" key="2">
    <source>
        <dbReference type="EMBL" id="HAJ0835479.1"/>
    </source>
</evidence>
<evidence type="ECO:0000313" key="10">
    <source>
        <dbReference type="Proteomes" id="UP000272336"/>
    </source>
</evidence>
<dbReference type="Proteomes" id="UP000324120">
    <property type="component" value="Unassembled WGS sequence"/>
</dbReference>
<dbReference type="Proteomes" id="UP000392867">
    <property type="component" value="Unassembled WGS sequence"/>
</dbReference>
<evidence type="ECO:0000313" key="12">
    <source>
        <dbReference type="Proteomes" id="UP000324120"/>
    </source>
</evidence>
<reference evidence="5 14" key="9">
    <citation type="submission" date="2019-10" db="EMBL/GenBank/DDBJ databases">
        <title>Comparative genomic analysis of antimicrobial resistant Escherichia coli of diverse origin.</title>
        <authorList>
            <person name="Ghatak S."/>
            <person name="Milton A.P."/>
            <person name="Rhetso K."/>
            <person name="Purkait D."/>
            <person name="Das S."/>
            <person name="Puro K.-U."/>
            <person name="Shakuntala I."/>
            <person name="Sen A."/>
            <person name="Sanjukta R."/>
            <person name="Priya G.B."/>
            <person name="Mawlong M."/>
            <person name="Lyngdoh V."/>
            <person name="Rynghang J."/>
            <person name="Mawphlang B.L."/>
        </authorList>
    </citation>
    <scope>NUCLEOTIDE SEQUENCE [LARGE SCALE GENOMIC DNA]</scope>
    <source>
        <strain evidence="5 14">SE161</strain>
    </source>
</reference>
<dbReference type="EMBL" id="VHKY01000022">
    <property type="protein sequence ID" value="TZE44738.1"/>
    <property type="molecule type" value="Genomic_DNA"/>
</dbReference>
<dbReference type="EMBL" id="RNLZ01000048">
    <property type="protein sequence ID" value="MGE15983.1"/>
    <property type="molecule type" value="Genomic_DNA"/>
</dbReference>
<protein>
    <submittedName>
        <fullName evidence="6">Uncharacterized protein</fullName>
    </submittedName>
</protein>
<evidence type="ECO:0000313" key="5">
    <source>
        <dbReference type="EMBL" id="MTE89162.1"/>
    </source>
</evidence>
<dbReference type="Proteomes" id="UP000486847">
    <property type="component" value="Unassembled WGS sequence"/>
</dbReference>
<evidence type="ECO:0000313" key="15">
    <source>
        <dbReference type="Proteomes" id="UP000533482"/>
    </source>
</evidence>
<dbReference type="Proteomes" id="UP000272336">
    <property type="component" value="Unassembled WGS sequence"/>
</dbReference>
<evidence type="ECO:0000313" key="11">
    <source>
        <dbReference type="Proteomes" id="UP000321299"/>
    </source>
</evidence>
<evidence type="ECO:0000313" key="9">
    <source>
        <dbReference type="Proteomes" id="UP000188967"/>
    </source>
</evidence>
<evidence type="ECO:0000313" key="1">
    <source>
        <dbReference type="EMBL" id="EFE8672821.1"/>
    </source>
</evidence>
<evidence type="ECO:0000313" key="13">
    <source>
        <dbReference type="Proteomes" id="UP000392867"/>
    </source>
</evidence>
<dbReference type="Proteomes" id="UP000321299">
    <property type="component" value="Chromosome"/>
</dbReference>
<dbReference type="EMBL" id="DABGYN010000024">
    <property type="protein sequence ID" value="HAJ0835479.1"/>
    <property type="molecule type" value="Genomic_DNA"/>
</dbReference>
<reference evidence="4 13" key="5">
    <citation type="submission" date="2019-08" db="EMBL/GenBank/DDBJ databases">
        <title>Identification of Water Treatment Resistant and Multidrug Resistant Urinary Pathogenic Escherichia coli in Wastewater.</title>
        <authorList>
            <person name="Neumann N."/>
        </authorList>
    </citation>
    <scope>NUCLEOTIDE SEQUENCE [LARGE SCALE GENOMIC DNA]</scope>
    <source>
        <strain evidence="4 13">WU2356</strain>
    </source>
</reference>
<reference evidence="3 10" key="3">
    <citation type="submission" date="2018-10" db="EMBL/GenBank/DDBJ databases">
        <authorList>
            <consortium name="NARMS: The National Antimicrobial Resistance Monitoring System"/>
        </authorList>
    </citation>
    <scope>NUCLEOTIDE SEQUENCE [LARGE SCALE GENOMIC DNA]</scope>
    <source>
        <strain evidence="3 10">CVM N17EC0060</strain>
        <strain evidence="1 15">FSIS11923834</strain>
    </source>
</reference>
<organism evidence="6 9">
    <name type="scientific">Escherichia coli</name>
    <dbReference type="NCBI Taxonomy" id="562"/>
    <lineage>
        <taxon>Bacteria</taxon>
        <taxon>Pseudomonadati</taxon>
        <taxon>Pseudomonadota</taxon>
        <taxon>Gammaproteobacteria</taxon>
        <taxon>Enterobacterales</taxon>
        <taxon>Enterobacteriaceae</taxon>
        <taxon>Escherichia</taxon>
    </lineage>
</organism>
<dbReference type="EMBL" id="CP042615">
    <property type="protein sequence ID" value="QED75120.1"/>
    <property type="molecule type" value="Genomic_DNA"/>
</dbReference>
<evidence type="ECO:0000313" key="8">
    <source>
        <dbReference type="EMBL" id="TZE44738.1"/>
    </source>
</evidence>
<name>A0A1L3Z1P3_ECOLX</name>
<dbReference type="Proteomes" id="UP000533482">
    <property type="component" value="Unassembled WGS sequence"/>
</dbReference>
<reference evidence="7 11" key="7">
    <citation type="submission" date="2019-08" db="EMBL/GenBank/DDBJ databases">
        <authorList>
            <person name="Chen F.-J."/>
            <person name="Wu H.-C."/>
            <person name="Liao Y.-C."/>
            <person name="Kuo S.-C."/>
        </authorList>
    </citation>
    <scope>NUCLEOTIDE SEQUENCE [LARGE SCALE GENOMIC DNA]</scope>
    <source>
        <strain evidence="7 11">NCYU-26-73</strain>
    </source>
</reference>
<reference evidence="6 9" key="1">
    <citation type="submission" date="2017-01" db="EMBL/GenBank/DDBJ databases">
        <title>Draft genome sequence of an E. coli strain isolated from human, in Amazon, Brazil.</title>
        <authorList>
            <person name="Moura Q."/>
            <person name="Fernandes M.R."/>
            <person name="Cerdeira L."/>
            <person name="Vianello M."/>
            <person name="Souza T.A."/>
            <person name="Ienne S."/>
            <person name="Lincopan N."/>
        </authorList>
    </citation>
    <scope>NUCLEOTIDE SEQUENCE [LARGE SCALE GENOMIC DNA]</scope>
    <source>
        <strain evidence="6 9">ICBEcBL-II-13</strain>
    </source>
</reference>
<dbReference type="EMBL" id="MTPS01000084">
    <property type="protein sequence ID" value="ONG35815.1"/>
    <property type="molecule type" value="Genomic_DNA"/>
</dbReference>
<evidence type="ECO:0000313" key="14">
    <source>
        <dbReference type="Proteomes" id="UP000486847"/>
    </source>
</evidence>
<reference evidence="2" key="2">
    <citation type="journal article" date="2018" name="Genome Biol.">
        <title>SKESA: strategic k-mer extension for scrupulous assemblies.</title>
        <authorList>
            <person name="Souvorov A."/>
            <person name="Agarwala R."/>
            <person name="Lipman D.J."/>
        </authorList>
    </citation>
    <scope>NUCLEOTIDE SEQUENCE [LARGE SCALE GENOMIC DNA]</scope>
    <source>
        <strain evidence="2">EC00618</strain>
    </source>
</reference>
<dbReference type="AlphaFoldDB" id="A0A1L3Z1P3"/>
<accession>A0A1L3Z1P3</accession>
<evidence type="ECO:0000313" key="4">
    <source>
        <dbReference type="EMBL" id="MPU48820.1"/>
    </source>
</evidence>
<reference evidence="7 11" key="6">
    <citation type="submission" date="2019-08" db="EMBL/GenBank/DDBJ databases">
        <title>Plasmid- and chromosome-located mcr-3 in mcr-1-positive Escherichia coli from diseased swine, Taiwan.</title>
        <authorList>
            <person name="Hsu C.-Y."/>
            <person name="Huang W.-C."/>
            <person name="Lauderdale T.-L."/>
        </authorList>
    </citation>
    <scope>NUCLEOTIDE SEQUENCE [LARGE SCALE GENOMIC DNA]</scope>
    <source>
        <strain evidence="7 11">NCYU-26-73</strain>
    </source>
</reference>